<gene>
    <name evidence="2" type="ORF">S23_20650</name>
</gene>
<keyword evidence="3" id="KW-1185">Reference proteome</keyword>
<accession>A0AAI8QB68</accession>
<dbReference type="AlphaFoldDB" id="A0AAI8QB68"/>
<dbReference type="EMBL" id="AP012279">
    <property type="protein sequence ID" value="BAL75278.1"/>
    <property type="molecule type" value="Genomic_DNA"/>
</dbReference>
<dbReference type="KEGG" id="brs:S23_20650"/>
<evidence type="ECO:0000256" key="1">
    <source>
        <dbReference type="SAM" id="MobiDB-lite"/>
    </source>
</evidence>
<proteinExistence type="predicted"/>
<organism evidence="2 3">
    <name type="scientific">Bradyrhizobium cosmicum</name>
    <dbReference type="NCBI Taxonomy" id="1404864"/>
    <lineage>
        <taxon>Bacteria</taxon>
        <taxon>Pseudomonadati</taxon>
        <taxon>Pseudomonadota</taxon>
        <taxon>Alphaproteobacteria</taxon>
        <taxon>Hyphomicrobiales</taxon>
        <taxon>Nitrobacteraceae</taxon>
        <taxon>Bradyrhizobium</taxon>
    </lineage>
</organism>
<reference evidence="2 3" key="1">
    <citation type="journal article" date="2012" name="Microbes Environ.">
        <title>Complete genome sequence of Bradyrhizobium sp. S23321: insights into symbiosis evolution in soil oligotrophs.</title>
        <authorList>
            <person name="Okubo T."/>
            <person name="Tsukui T."/>
            <person name="Maita H."/>
            <person name="Okamoto S."/>
            <person name="Oshima K."/>
            <person name="Fujisawa T."/>
            <person name="Saito A."/>
            <person name="Futamata H."/>
            <person name="Hattori R."/>
            <person name="Shimomura Y."/>
            <person name="Haruta S."/>
            <person name="Morimoto S."/>
            <person name="Wang Y."/>
            <person name="Sakai Y."/>
            <person name="Hattori M."/>
            <person name="Aizawa S."/>
            <person name="Nagashima K.V.P."/>
            <person name="Masuda S."/>
            <person name="Hattori T."/>
            <person name="Yamashita A."/>
            <person name="Bao Z."/>
            <person name="Hayatsu M."/>
            <person name="Kajiya-Kanegae H."/>
            <person name="Yoshinaga I."/>
            <person name="Sakamoto K."/>
            <person name="Toyota K."/>
            <person name="Nakao M."/>
            <person name="Kohara M."/>
            <person name="Anda M."/>
            <person name="Niwa R."/>
            <person name="Jung-Hwan P."/>
            <person name="Sameshima-Saito R."/>
            <person name="Tokuda S."/>
            <person name="Yamamoto S."/>
            <person name="Yamamoto S."/>
            <person name="Yokoyama T."/>
            <person name="Akutsu T."/>
            <person name="Nakamura Y."/>
            <person name="Nakahira-Yanaka Y."/>
            <person name="Takada Hoshino Y."/>
            <person name="Hirakawa H."/>
            <person name="Mitsui H."/>
            <person name="Terasawa K."/>
            <person name="Itakura M."/>
            <person name="Sato S."/>
            <person name="Ikeda-Ohtsubo W."/>
            <person name="Sakakura N."/>
            <person name="Kaminuma E."/>
            <person name="Minamisawa K."/>
        </authorList>
    </citation>
    <scope>NUCLEOTIDE SEQUENCE [LARGE SCALE GENOMIC DNA]</scope>
    <source>
        <strain evidence="2 3">S23321</strain>
    </source>
</reference>
<sequence>MLAVRLTRTDNATMPSSSESASPISLKAAAMDRAKSFIRPDAWASDGRPPGGRYRGCEVASRIIPCESCRQSQNTRQERFGNSIHPEDDKNGDGDSGELKF</sequence>
<feature type="compositionally biased region" description="Basic and acidic residues" evidence="1">
    <location>
        <begin position="85"/>
        <end position="101"/>
    </location>
</feature>
<evidence type="ECO:0000313" key="2">
    <source>
        <dbReference type="EMBL" id="BAL75278.1"/>
    </source>
</evidence>
<feature type="compositionally biased region" description="Low complexity" evidence="1">
    <location>
        <begin position="16"/>
        <end position="25"/>
    </location>
</feature>
<name>A0AAI8QB68_9BRAD</name>
<protein>
    <submittedName>
        <fullName evidence="2">Uncharacterized protein</fullName>
    </submittedName>
</protein>
<feature type="region of interest" description="Disordered" evidence="1">
    <location>
        <begin position="67"/>
        <end position="101"/>
    </location>
</feature>
<feature type="region of interest" description="Disordered" evidence="1">
    <location>
        <begin position="1"/>
        <end position="25"/>
    </location>
</feature>
<evidence type="ECO:0000313" key="3">
    <source>
        <dbReference type="Proteomes" id="UP000007886"/>
    </source>
</evidence>
<dbReference type="Proteomes" id="UP000007886">
    <property type="component" value="Chromosome"/>
</dbReference>